<feature type="transmembrane region" description="Helical" evidence="6">
    <location>
        <begin position="272"/>
        <end position="292"/>
    </location>
</feature>
<dbReference type="RefSeq" id="WP_160335294.1">
    <property type="nucleotide sequence ID" value="NZ_WSRP01000017.1"/>
</dbReference>
<dbReference type="SUPFAM" id="SSF103481">
    <property type="entry name" value="Multidrug resistance efflux transporter EmrE"/>
    <property type="match status" value="2"/>
</dbReference>
<protein>
    <submittedName>
        <fullName evidence="8">Aromatic amino acid DMT transporter YddG</fullName>
    </submittedName>
</protein>
<feature type="transmembrane region" description="Helical" evidence="6">
    <location>
        <begin position="159"/>
        <end position="177"/>
    </location>
</feature>
<feature type="transmembrane region" description="Helical" evidence="6">
    <location>
        <begin position="217"/>
        <end position="237"/>
    </location>
</feature>
<dbReference type="PANTHER" id="PTHR32322">
    <property type="entry name" value="INNER MEMBRANE TRANSPORTER"/>
    <property type="match status" value="1"/>
</dbReference>
<evidence type="ECO:0000256" key="6">
    <source>
        <dbReference type="SAM" id="Phobius"/>
    </source>
</evidence>
<feature type="transmembrane region" description="Helical" evidence="6">
    <location>
        <begin position="122"/>
        <end position="147"/>
    </location>
</feature>
<feature type="transmembrane region" description="Helical" evidence="6">
    <location>
        <begin position="7"/>
        <end position="29"/>
    </location>
</feature>
<feature type="transmembrane region" description="Helical" evidence="6">
    <location>
        <begin position="189"/>
        <end position="205"/>
    </location>
</feature>
<evidence type="ECO:0000256" key="5">
    <source>
        <dbReference type="ARBA" id="ARBA00023136"/>
    </source>
</evidence>
<keyword evidence="5 6" id="KW-0472">Membrane</keyword>
<dbReference type="InterPro" id="IPR037185">
    <property type="entry name" value="EmrE-like"/>
</dbReference>
<keyword evidence="4 6" id="KW-1133">Transmembrane helix</keyword>
<keyword evidence="9" id="KW-1185">Reference proteome</keyword>
<sequence length="294" mass="31993">MQLTQNQATLIGCTAPIFWGLSVSLVRLISDTIGIGLGLAINYLIAFVFVWFAFGFPRFSRLPLKYYIFGLGSAIGTSLTFAISLSISSSGTQAMEVGMVNYLWPSLTIFFAVLFNGQKAKWWISIGVALAIYGICMVLSGCILVDFASMWDHVKTNPLAYFLALWAAIFWAAYSNFTRAWANGENPTTVIFGLNMLIFNSIWLLDLAPSREFSMKGLGIVILTAMVMGGAYGLWTFGVQKGKIAIMAIASYFTPVLSCVFASFLIGASLNHAFWAGVAVVVAGSFVCWAATRD</sequence>
<evidence type="ECO:0000256" key="2">
    <source>
        <dbReference type="ARBA" id="ARBA00007362"/>
    </source>
</evidence>
<proteinExistence type="inferred from homology"/>
<accession>A0A6L6YNE6</accession>
<dbReference type="InterPro" id="IPR000620">
    <property type="entry name" value="EamA_dom"/>
</dbReference>
<evidence type="ECO:0000259" key="7">
    <source>
        <dbReference type="Pfam" id="PF00892"/>
    </source>
</evidence>
<dbReference type="Pfam" id="PF00892">
    <property type="entry name" value="EamA"/>
    <property type="match status" value="2"/>
</dbReference>
<evidence type="ECO:0000313" key="8">
    <source>
        <dbReference type="EMBL" id="MVX56861.1"/>
    </source>
</evidence>
<dbReference type="InterPro" id="IPR050638">
    <property type="entry name" value="AA-Vitamin_Transporters"/>
</dbReference>
<name>A0A6L6YNE6_9BURK</name>
<evidence type="ECO:0000256" key="3">
    <source>
        <dbReference type="ARBA" id="ARBA00022692"/>
    </source>
</evidence>
<dbReference type="Proteomes" id="UP000472580">
    <property type="component" value="Unassembled WGS sequence"/>
</dbReference>
<dbReference type="PANTHER" id="PTHR32322:SF2">
    <property type="entry name" value="EAMA DOMAIN-CONTAINING PROTEIN"/>
    <property type="match status" value="1"/>
</dbReference>
<evidence type="ECO:0000256" key="1">
    <source>
        <dbReference type="ARBA" id="ARBA00004141"/>
    </source>
</evidence>
<comment type="subcellular location">
    <subcellularLocation>
        <location evidence="1">Membrane</location>
        <topology evidence="1">Multi-pass membrane protein</topology>
    </subcellularLocation>
</comment>
<feature type="transmembrane region" description="Helical" evidence="6">
    <location>
        <begin position="35"/>
        <end position="54"/>
    </location>
</feature>
<dbReference type="EMBL" id="WSRP01000017">
    <property type="protein sequence ID" value="MVX56861.1"/>
    <property type="molecule type" value="Genomic_DNA"/>
</dbReference>
<keyword evidence="3 6" id="KW-0812">Transmembrane</keyword>
<dbReference type="NCBIfam" id="NF008676">
    <property type="entry name" value="PRK11689.1"/>
    <property type="match status" value="1"/>
</dbReference>
<feature type="transmembrane region" description="Helical" evidence="6">
    <location>
        <begin position="66"/>
        <end position="87"/>
    </location>
</feature>
<evidence type="ECO:0000256" key="4">
    <source>
        <dbReference type="ARBA" id="ARBA00022989"/>
    </source>
</evidence>
<reference evidence="8 9" key="1">
    <citation type="submission" date="2019-12" db="EMBL/GenBank/DDBJ databases">
        <title>Microbes associate with the intestines of laboratory mice.</title>
        <authorList>
            <person name="Navarre W."/>
            <person name="Wong E."/>
        </authorList>
    </citation>
    <scope>NUCLEOTIDE SEQUENCE [LARGE SCALE GENOMIC DNA]</scope>
    <source>
        <strain evidence="8 9">NM82_D38</strain>
    </source>
</reference>
<feature type="transmembrane region" description="Helical" evidence="6">
    <location>
        <begin position="99"/>
        <end position="115"/>
    </location>
</feature>
<feature type="transmembrane region" description="Helical" evidence="6">
    <location>
        <begin position="244"/>
        <end position="266"/>
    </location>
</feature>
<gene>
    <name evidence="8" type="primary">yddG</name>
    <name evidence="8" type="ORF">E5987_06520</name>
</gene>
<feature type="domain" description="EamA" evidence="7">
    <location>
        <begin position="10"/>
        <end position="139"/>
    </location>
</feature>
<comment type="similarity">
    <text evidence="2">Belongs to the EamA transporter family.</text>
</comment>
<feature type="domain" description="EamA" evidence="7">
    <location>
        <begin position="160"/>
        <end position="287"/>
    </location>
</feature>
<evidence type="ECO:0000313" key="9">
    <source>
        <dbReference type="Proteomes" id="UP000472580"/>
    </source>
</evidence>
<dbReference type="OrthoDB" id="7065924at2"/>
<comment type="caution">
    <text evidence="8">The sequence shown here is derived from an EMBL/GenBank/DDBJ whole genome shotgun (WGS) entry which is preliminary data.</text>
</comment>
<dbReference type="GO" id="GO:0016020">
    <property type="term" value="C:membrane"/>
    <property type="evidence" value="ECO:0007669"/>
    <property type="project" value="UniProtKB-SubCell"/>
</dbReference>
<organism evidence="8 9">
    <name type="scientific">Parasutterella muris</name>
    <dbReference type="NCBI Taxonomy" id="2565572"/>
    <lineage>
        <taxon>Bacteria</taxon>
        <taxon>Pseudomonadati</taxon>
        <taxon>Pseudomonadota</taxon>
        <taxon>Betaproteobacteria</taxon>
        <taxon>Burkholderiales</taxon>
        <taxon>Sutterellaceae</taxon>
        <taxon>Parasutterella</taxon>
    </lineage>
</organism>
<dbReference type="AlphaFoldDB" id="A0A6L6YNE6"/>